<evidence type="ECO:0000313" key="4">
    <source>
        <dbReference type="EMBL" id="TQB76589.1"/>
    </source>
</evidence>
<keyword evidence="2" id="KW-0560">Oxidoreductase</keyword>
<dbReference type="InterPro" id="IPR013154">
    <property type="entry name" value="ADH-like_N"/>
</dbReference>
<evidence type="ECO:0000313" key="5">
    <source>
        <dbReference type="Proteomes" id="UP000319663"/>
    </source>
</evidence>
<dbReference type="PANTHER" id="PTHR45348">
    <property type="entry name" value="HYPOTHETICAL OXIDOREDUCTASE (EUROFUNG)"/>
    <property type="match status" value="1"/>
</dbReference>
<sequence>MDGESMTVLVVRVADGQSPVSSKETIAILSPSANQVLVKISHVAQNPTDETPGAVLGCDFVGNIVELGSNVIRFAKGDVVAGRFDLER</sequence>
<dbReference type="EMBL" id="VIFY01000008">
    <property type="protein sequence ID" value="TQB76589.1"/>
    <property type="molecule type" value="Genomic_DNA"/>
</dbReference>
<dbReference type="SUPFAM" id="SSF50129">
    <property type="entry name" value="GroES-like"/>
    <property type="match status" value="1"/>
</dbReference>
<dbReference type="PANTHER" id="PTHR45348:SF2">
    <property type="entry name" value="ZINC-TYPE ALCOHOL DEHYDROGENASE-LIKE PROTEIN C2E1P3.01"/>
    <property type="match status" value="1"/>
</dbReference>
<gene>
    <name evidence="4" type="ORF">MPDQ_007510</name>
</gene>
<name>A0A507R700_MONPU</name>
<evidence type="ECO:0000259" key="3">
    <source>
        <dbReference type="Pfam" id="PF08240"/>
    </source>
</evidence>
<keyword evidence="5" id="KW-1185">Reference proteome</keyword>
<proteinExistence type="inferred from homology"/>
<dbReference type="Proteomes" id="UP000319663">
    <property type="component" value="Unassembled WGS sequence"/>
</dbReference>
<dbReference type="AlphaFoldDB" id="A0A507R700"/>
<dbReference type="InterPro" id="IPR047122">
    <property type="entry name" value="Trans-enoyl_RdTase-like"/>
</dbReference>
<dbReference type="InterPro" id="IPR011032">
    <property type="entry name" value="GroES-like_sf"/>
</dbReference>
<protein>
    <recommendedName>
        <fullName evidence="3">Alcohol dehydrogenase-like N-terminal domain-containing protein</fullName>
    </recommendedName>
</protein>
<organism evidence="4 5">
    <name type="scientific">Monascus purpureus</name>
    <name type="common">Red mold</name>
    <name type="synonym">Monascus anka</name>
    <dbReference type="NCBI Taxonomy" id="5098"/>
    <lineage>
        <taxon>Eukaryota</taxon>
        <taxon>Fungi</taxon>
        <taxon>Dikarya</taxon>
        <taxon>Ascomycota</taxon>
        <taxon>Pezizomycotina</taxon>
        <taxon>Eurotiomycetes</taxon>
        <taxon>Eurotiomycetidae</taxon>
        <taxon>Eurotiales</taxon>
        <taxon>Aspergillaceae</taxon>
        <taxon>Monascus</taxon>
    </lineage>
</organism>
<dbReference type="GO" id="GO:0016651">
    <property type="term" value="F:oxidoreductase activity, acting on NAD(P)H"/>
    <property type="evidence" value="ECO:0007669"/>
    <property type="project" value="InterPro"/>
</dbReference>
<comment type="caution">
    <text evidence="4">The sequence shown here is derived from an EMBL/GenBank/DDBJ whole genome shotgun (WGS) entry which is preliminary data.</text>
</comment>
<dbReference type="STRING" id="5098.A0A507R700"/>
<dbReference type="Pfam" id="PF08240">
    <property type="entry name" value="ADH_N"/>
    <property type="match status" value="1"/>
</dbReference>
<dbReference type="Gene3D" id="3.90.180.10">
    <property type="entry name" value="Medium-chain alcohol dehydrogenases, catalytic domain"/>
    <property type="match status" value="1"/>
</dbReference>
<feature type="domain" description="Alcohol dehydrogenase-like N-terminal" evidence="3">
    <location>
        <begin position="33"/>
        <end position="81"/>
    </location>
</feature>
<comment type="similarity">
    <text evidence="1">Belongs to the zinc-containing alcohol dehydrogenase family.</text>
</comment>
<evidence type="ECO:0000256" key="2">
    <source>
        <dbReference type="ARBA" id="ARBA00023002"/>
    </source>
</evidence>
<accession>A0A507R700</accession>
<reference evidence="4 5" key="1">
    <citation type="submission" date="2019-06" db="EMBL/GenBank/DDBJ databases">
        <title>Wine fermentation using esterase from Monascus purpureus.</title>
        <authorList>
            <person name="Geng C."/>
            <person name="Zhang Y."/>
        </authorList>
    </citation>
    <scope>NUCLEOTIDE SEQUENCE [LARGE SCALE GENOMIC DNA]</scope>
    <source>
        <strain evidence="4">HQ1</strain>
    </source>
</reference>
<evidence type="ECO:0000256" key="1">
    <source>
        <dbReference type="ARBA" id="ARBA00008072"/>
    </source>
</evidence>